<protein>
    <recommendedName>
        <fullName evidence="3">DUF3284 domain-containing protein</fullName>
    </recommendedName>
</protein>
<dbReference type="eggNOG" id="ENOG5032SMJ">
    <property type="taxonomic scope" value="Bacteria"/>
</dbReference>
<evidence type="ECO:0008006" key="3">
    <source>
        <dbReference type="Google" id="ProtNLM"/>
    </source>
</evidence>
<name>K8ZPV2_9ENTE</name>
<dbReference type="Pfam" id="PF11687">
    <property type="entry name" value="DUF3284"/>
    <property type="match status" value="1"/>
</dbReference>
<dbReference type="InterPro" id="IPR021701">
    <property type="entry name" value="DUF3284"/>
</dbReference>
<evidence type="ECO:0000313" key="1">
    <source>
        <dbReference type="EMBL" id="EKU27571.1"/>
    </source>
</evidence>
<dbReference type="RefSeq" id="WP_009488773.1">
    <property type="nucleotide sequence ID" value="NZ_AMYT01000011.1"/>
</dbReference>
<proteinExistence type="predicted"/>
<reference evidence="1 2" key="1">
    <citation type="journal article" date="2013" name="Genome Announc.">
        <title>Draft Genome Sequence of Catellicoccus marimammalium, a Novel Species Commonly Found in Gull Feces.</title>
        <authorList>
            <person name="Weigand M.R."/>
            <person name="Ryu H."/>
            <person name="Bozcek L."/>
            <person name="Konstantinidis K.T."/>
            <person name="Santo Domingo J.W."/>
        </authorList>
    </citation>
    <scope>NUCLEOTIDE SEQUENCE [LARGE SCALE GENOMIC DNA]</scope>
    <source>
        <strain evidence="1 2">M35/04/3</strain>
    </source>
</reference>
<dbReference type="EMBL" id="AMYT01000011">
    <property type="protein sequence ID" value="EKU27571.1"/>
    <property type="molecule type" value="Genomic_DNA"/>
</dbReference>
<dbReference type="AlphaFoldDB" id="K8ZPV2"/>
<dbReference type="OrthoDB" id="2361512at2"/>
<organism evidence="1 2">
    <name type="scientific">Catellicoccus marimammalium M35/04/3</name>
    <dbReference type="NCBI Taxonomy" id="1234409"/>
    <lineage>
        <taxon>Bacteria</taxon>
        <taxon>Bacillati</taxon>
        <taxon>Bacillota</taxon>
        <taxon>Bacilli</taxon>
        <taxon>Lactobacillales</taxon>
        <taxon>Enterococcaceae</taxon>
        <taxon>Catellicoccus</taxon>
    </lineage>
</organism>
<gene>
    <name evidence="1" type="ORF">C683_0352</name>
</gene>
<dbReference type="STRING" id="1234409.C683_0352"/>
<keyword evidence="2" id="KW-1185">Reference proteome</keyword>
<comment type="caution">
    <text evidence="1">The sequence shown here is derived from an EMBL/GenBank/DDBJ whole genome shotgun (WGS) entry which is preliminary data.</text>
</comment>
<accession>K8ZPV2</accession>
<sequence length="151" mass="18107">MQVTKQINCPSSFIYNELIDSVLYDIKRTTGKKPKRSHLENFSYEKRFHDGSIGTVTITKQEDDRCYAFQTKTKNNTFYTSYEITPIDDYHCQIFVQEKVESDGFFQKINDFLMMTLFLRNKKQHLLQMLAEMEKKYQTEKIKEDNDRLKK</sequence>
<evidence type="ECO:0000313" key="2">
    <source>
        <dbReference type="Proteomes" id="UP000016057"/>
    </source>
</evidence>
<dbReference type="Proteomes" id="UP000016057">
    <property type="component" value="Unassembled WGS sequence"/>
</dbReference>